<dbReference type="Pfam" id="PF00440">
    <property type="entry name" value="TetR_N"/>
    <property type="match status" value="1"/>
</dbReference>
<evidence type="ECO:0000256" key="3">
    <source>
        <dbReference type="ARBA" id="ARBA00023163"/>
    </source>
</evidence>
<keyword evidence="3" id="KW-0804">Transcription</keyword>
<dbReference type="InterPro" id="IPR036271">
    <property type="entry name" value="Tet_transcr_reg_TetR-rel_C_sf"/>
</dbReference>
<dbReference type="EMBL" id="JAGQDG010000004">
    <property type="protein sequence ID" value="MBQ0935802.1"/>
    <property type="molecule type" value="Genomic_DNA"/>
</dbReference>
<evidence type="ECO:0000259" key="5">
    <source>
        <dbReference type="PROSITE" id="PS50977"/>
    </source>
</evidence>
<comment type="caution">
    <text evidence="6">The sequence shown here is derived from an EMBL/GenBank/DDBJ whole genome shotgun (WGS) entry which is preliminary data.</text>
</comment>
<feature type="domain" description="HTH tetR-type" evidence="5">
    <location>
        <begin position="13"/>
        <end position="73"/>
    </location>
</feature>
<name>A0ABS5DXD1_9BURK</name>
<proteinExistence type="predicted"/>
<feature type="DNA-binding region" description="H-T-H motif" evidence="4">
    <location>
        <begin position="36"/>
        <end position="55"/>
    </location>
</feature>
<dbReference type="PANTHER" id="PTHR30055">
    <property type="entry name" value="HTH-TYPE TRANSCRIPTIONAL REGULATOR RUTR"/>
    <property type="match status" value="1"/>
</dbReference>
<evidence type="ECO:0000313" key="7">
    <source>
        <dbReference type="Proteomes" id="UP000672097"/>
    </source>
</evidence>
<dbReference type="PRINTS" id="PR00455">
    <property type="entry name" value="HTHTETR"/>
</dbReference>
<dbReference type="InterPro" id="IPR001647">
    <property type="entry name" value="HTH_TetR"/>
</dbReference>
<dbReference type="CDD" id="cd02981">
    <property type="entry name" value="PDI_b_family"/>
    <property type="match status" value="1"/>
</dbReference>
<dbReference type="Gene3D" id="1.10.357.10">
    <property type="entry name" value="Tetracycline Repressor, domain 2"/>
    <property type="match status" value="1"/>
</dbReference>
<dbReference type="InterPro" id="IPR039536">
    <property type="entry name" value="TetR_C_Proteobacteria"/>
</dbReference>
<dbReference type="RefSeq" id="WP_210809100.1">
    <property type="nucleotide sequence ID" value="NZ_JAGQDG010000004.1"/>
</dbReference>
<dbReference type="Proteomes" id="UP000672097">
    <property type="component" value="Unassembled WGS sequence"/>
</dbReference>
<accession>A0ABS5DXD1</accession>
<organism evidence="6 7">
    <name type="scientific">Ideonella paludis</name>
    <dbReference type="NCBI Taxonomy" id="1233411"/>
    <lineage>
        <taxon>Bacteria</taxon>
        <taxon>Pseudomonadati</taxon>
        <taxon>Pseudomonadota</taxon>
        <taxon>Betaproteobacteria</taxon>
        <taxon>Burkholderiales</taxon>
        <taxon>Sphaerotilaceae</taxon>
        <taxon>Ideonella</taxon>
    </lineage>
</organism>
<gene>
    <name evidence="6" type="ORF">KAK11_10720</name>
</gene>
<reference evidence="6 7" key="1">
    <citation type="submission" date="2021-04" db="EMBL/GenBank/DDBJ databases">
        <title>The genome sequence of type strain Ideonella paludis KCTC 32238.</title>
        <authorList>
            <person name="Liu Y."/>
        </authorList>
    </citation>
    <scope>NUCLEOTIDE SEQUENCE [LARGE SCALE GENOMIC DNA]</scope>
    <source>
        <strain evidence="6 7">KCTC 32238</strain>
    </source>
</reference>
<dbReference type="PROSITE" id="PS50977">
    <property type="entry name" value="HTH_TETR_2"/>
    <property type="match status" value="1"/>
</dbReference>
<sequence length="225" mass="24617">MSAATTARQRRKDARPQELLDAALELFVEKGFAATRSEEVAVRAGVSKGTLYLYYPSKEELLKAVIQQALAAKIAEGRAMAQGLQGSPGDKLLTVLPHWWGEVYRSPASGVFKLVITEMCNFPELAQFYAREVIEPGSALVAEQLEAGMACGEFRRHDVRSTVYSIVMPLIMLCLHKHSLGACGMVEPMLADPDPFIRHHVALVLDGLRHRPDATGAPHTSPTPI</sequence>
<dbReference type="SUPFAM" id="SSF48498">
    <property type="entry name" value="Tetracyclin repressor-like, C-terminal domain"/>
    <property type="match status" value="1"/>
</dbReference>
<keyword evidence="1" id="KW-0805">Transcription regulation</keyword>
<keyword evidence="7" id="KW-1185">Reference proteome</keyword>
<dbReference type="InterPro" id="IPR009057">
    <property type="entry name" value="Homeodomain-like_sf"/>
</dbReference>
<protein>
    <submittedName>
        <fullName evidence="6">TetR/AcrR family transcriptional regulator</fullName>
    </submittedName>
</protein>
<evidence type="ECO:0000256" key="2">
    <source>
        <dbReference type="ARBA" id="ARBA00023125"/>
    </source>
</evidence>
<evidence type="ECO:0000256" key="4">
    <source>
        <dbReference type="PROSITE-ProRule" id="PRU00335"/>
    </source>
</evidence>
<keyword evidence="2 4" id="KW-0238">DNA-binding</keyword>
<evidence type="ECO:0000313" key="6">
    <source>
        <dbReference type="EMBL" id="MBQ0935802.1"/>
    </source>
</evidence>
<dbReference type="InterPro" id="IPR050109">
    <property type="entry name" value="HTH-type_TetR-like_transc_reg"/>
</dbReference>
<dbReference type="SUPFAM" id="SSF46689">
    <property type="entry name" value="Homeodomain-like"/>
    <property type="match status" value="1"/>
</dbReference>
<evidence type="ECO:0000256" key="1">
    <source>
        <dbReference type="ARBA" id="ARBA00023015"/>
    </source>
</evidence>
<dbReference type="Pfam" id="PF14246">
    <property type="entry name" value="TetR_C_7"/>
    <property type="match status" value="1"/>
</dbReference>
<dbReference type="PANTHER" id="PTHR30055:SF234">
    <property type="entry name" value="HTH-TYPE TRANSCRIPTIONAL REGULATOR BETI"/>
    <property type="match status" value="1"/>
</dbReference>